<dbReference type="InParanoid" id="A0A2P5FQ25"/>
<accession>A0A2P5FQ25</accession>
<dbReference type="STRING" id="63057.A0A2P5FQ25"/>
<name>A0A2P5FQ25_TREOI</name>
<evidence type="ECO:0000313" key="1">
    <source>
        <dbReference type="EMBL" id="PON99833.1"/>
    </source>
</evidence>
<dbReference type="PANTHER" id="PTHR46890:SF48">
    <property type="entry name" value="RNA-DIRECTED DNA POLYMERASE"/>
    <property type="match status" value="1"/>
</dbReference>
<keyword evidence="2" id="KW-1185">Reference proteome</keyword>
<dbReference type="Proteomes" id="UP000237000">
    <property type="component" value="Unassembled WGS sequence"/>
</dbReference>
<sequence length="118" mass="13017">MNAANSDFSIISDIVAFLVTAEENAALIALPSEQEIRNTVFSMDPLSAPGLDGFTGRFYSHCWPVVGSDVVLAVQEFFRAGKVFHVVNSNFIVLVPKTSEVNKVEQYRPIALGNFFFK</sequence>
<dbReference type="OrthoDB" id="1194645at2759"/>
<dbReference type="AlphaFoldDB" id="A0A2P5FQ25"/>
<gene>
    <name evidence="1" type="ORF">TorRG33x02_042510</name>
</gene>
<organism evidence="1 2">
    <name type="scientific">Trema orientale</name>
    <name type="common">Charcoal tree</name>
    <name type="synonym">Celtis orientalis</name>
    <dbReference type="NCBI Taxonomy" id="63057"/>
    <lineage>
        <taxon>Eukaryota</taxon>
        <taxon>Viridiplantae</taxon>
        <taxon>Streptophyta</taxon>
        <taxon>Embryophyta</taxon>
        <taxon>Tracheophyta</taxon>
        <taxon>Spermatophyta</taxon>
        <taxon>Magnoliopsida</taxon>
        <taxon>eudicotyledons</taxon>
        <taxon>Gunneridae</taxon>
        <taxon>Pentapetalae</taxon>
        <taxon>rosids</taxon>
        <taxon>fabids</taxon>
        <taxon>Rosales</taxon>
        <taxon>Cannabaceae</taxon>
        <taxon>Trema</taxon>
    </lineage>
</organism>
<comment type="caution">
    <text evidence="1">The sequence shown here is derived from an EMBL/GenBank/DDBJ whole genome shotgun (WGS) entry which is preliminary data.</text>
</comment>
<feature type="non-terminal residue" evidence="1">
    <location>
        <position position="118"/>
    </location>
</feature>
<dbReference type="InterPro" id="IPR052343">
    <property type="entry name" value="Retrotransposon-Effector_Assoc"/>
</dbReference>
<reference evidence="2" key="1">
    <citation type="submission" date="2016-06" db="EMBL/GenBank/DDBJ databases">
        <title>Parallel loss of symbiosis genes in relatives of nitrogen-fixing non-legume Parasponia.</title>
        <authorList>
            <person name="Van Velzen R."/>
            <person name="Holmer R."/>
            <person name="Bu F."/>
            <person name="Rutten L."/>
            <person name="Van Zeijl A."/>
            <person name="Liu W."/>
            <person name="Santuari L."/>
            <person name="Cao Q."/>
            <person name="Sharma T."/>
            <person name="Shen D."/>
            <person name="Roswanjaya Y."/>
            <person name="Wardhani T."/>
            <person name="Kalhor M.S."/>
            <person name="Jansen J."/>
            <person name="Van den Hoogen J."/>
            <person name="Gungor B."/>
            <person name="Hartog M."/>
            <person name="Hontelez J."/>
            <person name="Verver J."/>
            <person name="Yang W.-C."/>
            <person name="Schijlen E."/>
            <person name="Repin R."/>
            <person name="Schilthuizen M."/>
            <person name="Schranz E."/>
            <person name="Heidstra R."/>
            <person name="Miyata K."/>
            <person name="Fedorova E."/>
            <person name="Kohlen W."/>
            <person name="Bisseling T."/>
            <person name="Smit S."/>
            <person name="Geurts R."/>
        </authorList>
    </citation>
    <scope>NUCLEOTIDE SEQUENCE [LARGE SCALE GENOMIC DNA]</scope>
    <source>
        <strain evidence="2">cv. RG33-2</strain>
    </source>
</reference>
<dbReference type="PANTHER" id="PTHR46890">
    <property type="entry name" value="NON-LTR RETROLELEMENT REVERSE TRANSCRIPTASE-LIKE PROTEIN-RELATED"/>
    <property type="match status" value="1"/>
</dbReference>
<dbReference type="EMBL" id="JXTC01000016">
    <property type="protein sequence ID" value="PON99833.1"/>
    <property type="molecule type" value="Genomic_DNA"/>
</dbReference>
<evidence type="ECO:0000313" key="2">
    <source>
        <dbReference type="Proteomes" id="UP000237000"/>
    </source>
</evidence>
<proteinExistence type="predicted"/>
<protein>
    <submittedName>
        <fullName evidence="1">Uncharacterized protein</fullName>
    </submittedName>
</protein>